<reference evidence="3" key="1">
    <citation type="submission" date="2015-09" db="EMBL/GenBank/DDBJ databases">
        <title>Complete sequence of Algoriphagus sp. M8-2.</title>
        <authorList>
            <person name="Shintani M."/>
        </authorList>
    </citation>
    <scope>NUCLEOTIDE SEQUENCE [LARGE SCALE GENOMIC DNA]</scope>
    <source>
        <strain evidence="3">M8-2</strain>
    </source>
</reference>
<dbReference type="InterPro" id="IPR031345">
    <property type="entry name" value="T9SS_Plug_N"/>
</dbReference>
<name>A0A142EQL8_9BACT</name>
<dbReference type="KEGG" id="alm:AO498_13325"/>
<dbReference type="EMBL" id="CP012836">
    <property type="protein sequence ID" value="AMQ57423.1"/>
    <property type="molecule type" value="Genomic_DNA"/>
</dbReference>
<sequence length="445" mass="50941">MGKFGRGNFKTSGINLAGVYLLEMKQIFIVILFSFGFISSTLAQVLEDRVFVDHIFSVRLFPQGGQVSSMINSPVVGLQDSRRLSLVFDDLAYDPELYTAKLIHCNADWTKSGLKDTDFLSTFNQFTVEDYNYSVNTRIPYVHYELTIPSVTKSGNYIIKVYRNRDENQVLFTKRFMVAEELFTVGAGLVPPADVENRSKLQQLNVSVNYSQTEVIDPTTQIQVVIRQNQRWDNFKRLQKPTFVNAGSKLLRYESFDGENTFVAGNEFRFFDLRFIRATGVNIGSVKLEETAVYAQSLLSQPRSVEPYSQYLDINGQYVVATNDRPGGNPELESEYVLTSIYLNESPGQDIYVLGALTNWGKNGTSKMQWDSNRKVYFTELLLKQGWYDFQFALSSPEGMDSSLIEGSHFQTENEYEVLVYFRQLGSRYDQLAGYAYIQPNKRRF</sequence>
<dbReference type="PATRIC" id="fig|1727163.4.peg.2779"/>
<reference evidence="2 3" key="2">
    <citation type="journal article" date="2016" name="Genome Announc.">
        <title>Complete Genome Sequence of Algoriphagus sp. Strain M8-2, Isolated from a Brackish Lake.</title>
        <authorList>
            <person name="Muraguchi Y."/>
            <person name="Kushimoto K."/>
            <person name="Ohtsubo Y."/>
            <person name="Suzuki T."/>
            <person name="Dohra H."/>
            <person name="Kimbara K."/>
            <person name="Shintani M."/>
        </authorList>
    </citation>
    <scope>NUCLEOTIDE SEQUENCE [LARGE SCALE GENOMIC DNA]</scope>
    <source>
        <strain evidence="2 3">M8-2</strain>
    </source>
</reference>
<dbReference type="Proteomes" id="UP000073816">
    <property type="component" value="Chromosome"/>
</dbReference>
<feature type="domain" description="Type 9 secretion system plug protein N-terminal" evidence="1">
    <location>
        <begin position="57"/>
        <end position="180"/>
    </location>
</feature>
<evidence type="ECO:0000313" key="3">
    <source>
        <dbReference type="Proteomes" id="UP000073816"/>
    </source>
</evidence>
<dbReference type="STRING" id="1727163.AO498_13325"/>
<protein>
    <recommendedName>
        <fullName evidence="1">Type 9 secretion system plug protein N-terminal domain-containing protein</fullName>
    </recommendedName>
</protein>
<evidence type="ECO:0000313" key="2">
    <source>
        <dbReference type="EMBL" id="AMQ57423.1"/>
    </source>
</evidence>
<dbReference type="Pfam" id="PF17116">
    <property type="entry name" value="T9SS_plug_1st"/>
    <property type="match status" value="1"/>
</dbReference>
<keyword evidence="3" id="KW-1185">Reference proteome</keyword>
<gene>
    <name evidence="2" type="ORF">AO498_13325</name>
</gene>
<proteinExistence type="predicted"/>
<dbReference type="AlphaFoldDB" id="A0A142EQL8"/>
<accession>A0A142EQL8</accession>
<organism evidence="2 3">
    <name type="scientific">Algoriphagus sanaruensis</name>
    <dbReference type="NCBI Taxonomy" id="1727163"/>
    <lineage>
        <taxon>Bacteria</taxon>
        <taxon>Pseudomonadati</taxon>
        <taxon>Bacteroidota</taxon>
        <taxon>Cytophagia</taxon>
        <taxon>Cytophagales</taxon>
        <taxon>Cyclobacteriaceae</taxon>
        <taxon>Algoriphagus</taxon>
    </lineage>
</organism>
<evidence type="ECO:0000259" key="1">
    <source>
        <dbReference type="Pfam" id="PF17116"/>
    </source>
</evidence>